<name>A0A6B9FUB9_9HYPH</name>
<gene>
    <name evidence="1" type="ORF">MMSR116_28935</name>
</gene>
<evidence type="ECO:0000313" key="1">
    <source>
        <dbReference type="EMBL" id="QGY05469.1"/>
    </source>
</evidence>
<accession>A0A6B9FUB9</accession>
<sequence length="112" mass="13121">MSRRSKLINRARRKSGRLPATPEFIRFGERFNQSIDHLYGSLEEATAAILTSFKGEDRRRLRDFVASILASDLTPDEQMKLWARACTDWRFRGPDDLRRFLTQVHLDLRKGL</sequence>
<proteinExistence type="predicted"/>
<dbReference type="KEGG" id="mmes:MMSR116_28935"/>
<evidence type="ECO:0000313" key="2">
    <source>
        <dbReference type="Proteomes" id="UP000012488"/>
    </source>
</evidence>
<organism evidence="1 2">
    <name type="scientific">Methylobacterium mesophilicum SR1.6/6</name>
    <dbReference type="NCBI Taxonomy" id="908290"/>
    <lineage>
        <taxon>Bacteria</taxon>
        <taxon>Pseudomonadati</taxon>
        <taxon>Pseudomonadota</taxon>
        <taxon>Alphaproteobacteria</taxon>
        <taxon>Hyphomicrobiales</taxon>
        <taxon>Methylobacteriaceae</taxon>
        <taxon>Methylobacterium</taxon>
    </lineage>
</organism>
<protein>
    <recommendedName>
        <fullName evidence="3">CdiI immunity protein domain-containing protein</fullName>
    </recommendedName>
</protein>
<evidence type="ECO:0008006" key="3">
    <source>
        <dbReference type="Google" id="ProtNLM"/>
    </source>
</evidence>
<dbReference type="RefSeq" id="WP_039893359.1">
    <property type="nucleotide sequence ID" value="NZ_CP043538.1"/>
</dbReference>
<reference evidence="1 2" key="2">
    <citation type="journal article" date="2013" name="Genome Announc.">
        <title>Draft Genome Sequence of Methylobacterium mesophilicum Strain SR1.6/6, Isolated from Citrus sinensis.</title>
        <authorList>
            <person name="Marinho Almeida D."/>
            <person name="Dini-Andreote F."/>
            <person name="Camargo Neves A.A."/>
            <person name="Juca Ramos R.T."/>
            <person name="Andreote F.D."/>
            <person name="Carneiro A.R."/>
            <person name="Oliveira de Souza Lima A."/>
            <person name="Caracciolo Gomes de Sa P.H."/>
            <person name="Ribeiro Barbosa M.S."/>
            <person name="Araujo W.L."/>
            <person name="Silva A."/>
        </authorList>
    </citation>
    <scope>NUCLEOTIDE SEQUENCE [LARGE SCALE GENOMIC DNA]</scope>
    <source>
        <strain evidence="1 2">SR1.6/6</strain>
    </source>
</reference>
<dbReference type="OrthoDB" id="7999364at2"/>
<dbReference type="AlphaFoldDB" id="A0A6B9FUB9"/>
<dbReference type="EMBL" id="CP043538">
    <property type="protein sequence ID" value="QGY05469.1"/>
    <property type="molecule type" value="Genomic_DNA"/>
</dbReference>
<dbReference type="Proteomes" id="UP000012488">
    <property type="component" value="Chromosome"/>
</dbReference>
<reference evidence="1 2" key="1">
    <citation type="journal article" date="2012" name="Genet. Mol. Biol.">
        <title>Analysis of 16S rRNA and mxaF genes revealing insights into Methylobacterium niche-specific plant association.</title>
        <authorList>
            <person name="Dourado M.N."/>
            <person name="Andreote F.D."/>
            <person name="Dini-Andreote F."/>
            <person name="Conti R."/>
            <person name="Araujo J.M."/>
            <person name="Araujo W.L."/>
        </authorList>
    </citation>
    <scope>NUCLEOTIDE SEQUENCE [LARGE SCALE GENOMIC DNA]</scope>
    <source>
        <strain evidence="1 2">SR1.6/6</strain>
    </source>
</reference>